<feature type="transmembrane region" description="Helical" evidence="4">
    <location>
        <begin position="262"/>
        <end position="281"/>
    </location>
</feature>
<dbReference type="EMBL" id="JAQOWY010000081">
    <property type="protein sequence ID" value="KAK1852144.1"/>
    <property type="molecule type" value="Genomic_DNA"/>
</dbReference>
<comment type="subcellular location">
    <subcellularLocation>
        <location evidence="1">Membrane</location>
        <topology evidence="1">Multi-pass membrane protein</topology>
    </subcellularLocation>
</comment>
<keyword evidence="4" id="KW-0812">Transmembrane</keyword>
<comment type="similarity">
    <text evidence="2">Belongs to the major facilitator superfamily. Monocarboxylate porter (TC 2.A.1.13) family.</text>
</comment>
<feature type="transmembrane region" description="Helical" evidence="4">
    <location>
        <begin position="226"/>
        <end position="250"/>
    </location>
</feature>
<feature type="domain" description="Major facilitator superfamily (MFS) profile" evidence="5">
    <location>
        <begin position="392"/>
        <end position="586"/>
    </location>
</feature>
<name>A0AAD9ARH5_9PEZI</name>
<feature type="transmembrane region" description="Helical" evidence="4">
    <location>
        <begin position="319"/>
        <end position="339"/>
    </location>
</feature>
<dbReference type="PROSITE" id="PS50850">
    <property type="entry name" value="MFS"/>
    <property type="match status" value="1"/>
</dbReference>
<dbReference type="InterPro" id="IPR050327">
    <property type="entry name" value="Proton-linked_MCT"/>
</dbReference>
<sequence>MERISRQLSGVLAEWPTFPSLLDKYPLINPSGALALRGLSCSRLSFRRRDAPKTRVSESARRPLRAAHGEASGPSAEPGATIKFSGACQQKGALGVGGAMLVSLGDDSLPLMTFYQKQLSSNFSEDERAMSTTTATATASASTSGIELTPIPPQINQKSPGASVSQTDVDSSNDPVLQASRLADSSVPEGGYGWVVVTGCFVIAWWIIGTSYSWGVIQSALVDDGLATPAVLSFVGSLAAALISAMAIINSRVMRRFGPRRVGLLGIALIGLSEILSSFAVKNVGALFATSGFMMGLGMSLCFSIVSTIPAQYFSRKRGLANGIVFAGGGLGGAVNSFALDALLNHLGPAWAYRVLALVTLATGLPAAWIIKERVPIRSSGFVEWRLFKSFTFLVIFLAGAVGTFPLFVPPFFLPLYSKSIGLSSSTGAGLVAGFNFSSAIGRICCGVLCDHFGALNVLFASLFLSAVSVLAIWPVSTTLAPMILFVIVNGISNGGFFSTMPTVVGNVFGSARVSVAMSMIVTGWAGGYLMGAPIAGYLLEAYGGEDNGLQAYRPAMFYAGSLSLASAGLIAMVRFRMNRKILAKL</sequence>
<feature type="transmembrane region" description="Helical" evidence="4">
    <location>
        <begin position="556"/>
        <end position="576"/>
    </location>
</feature>
<feature type="transmembrane region" description="Helical" evidence="4">
    <location>
        <begin position="516"/>
        <end position="536"/>
    </location>
</feature>
<feature type="region of interest" description="Disordered" evidence="3">
    <location>
        <begin position="50"/>
        <end position="78"/>
    </location>
</feature>
<feature type="compositionally biased region" description="Polar residues" evidence="3">
    <location>
        <begin position="154"/>
        <end position="172"/>
    </location>
</feature>
<dbReference type="InterPro" id="IPR020846">
    <property type="entry name" value="MFS_dom"/>
</dbReference>
<keyword evidence="4" id="KW-1133">Transmembrane helix</keyword>
<proteinExistence type="inferred from homology"/>
<dbReference type="PANTHER" id="PTHR11360">
    <property type="entry name" value="MONOCARBOXYLATE TRANSPORTER"/>
    <property type="match status" value="1"/>
</dbReference>
<feature type="compositionally biased region" description="Basic and acidic residues" evidence="3">
    <location>
        <begin position="50"/>
        <end position="61"/>
    </location>
</feature>
<dbReference type="SUPFAM" id="SSF103473">
    <property type="entry name" value="MFS general substrate transporter"/>
    <property type="match status" value="1"/>
</dbReference>
<feature type="transmembrane region" description="Helical" evidence="4">
    <location>
        <begin position="480"/>
        <end position="504"/>
    </location>
</feature>
<accession>A0AAD9ARH5</accession>
<feature type="transmembrane region" description="Helical" evidence="4">
    <location>
        <begin position="191"/>
        <end position="214"/>
    </location>
</feature>
<dbReference type="GO" id="GO:0022857">
    <property type="term" value="F:transmembrane transporter activity"/>
    <property type="evidence" value="ECO:0007669"/>
    <property type="project" value="InterPro"/>
</dbReference>
<evidence type="ECO:0000256" key="4">
    <source>
        <dbReference type="SAM" id="Phobius"/>
    </source>
</evidence>
<feature type="transmembrane region" description="Helical" evidence="4">
    <location>
        <begin position="287"/>
        <end position="307"/>
    </location>
</feature>
<evidence type="ECO:0000259" key="5">
    <source>
        <dbReference type="PROSITE" id="PS50850"/>
    </source>
</evidence>
<keyword evidence="7" id="KW-1185">Reference proteome</keyword>
<feature type="transmembrane region" description="Helical" evidence="4">
    <location>
        <begin position="351"/>
        <end position="371"/>
    </location>
</feature>
<dbReference type="Proteomes" id="UP001243330">
    <property type="component" value="Unassembled WGS sequence"/>
</dbReference>
<gene>
    <name evidence="6" type="ORF">CCHR01_05213</name>
</gene>
<protein>
    <submittedName>
        <fullName evidence="6">Monocarboxylate permease</fullName>
    </submittedName>
</protein>
<evidence type="ECO:0000256" key="1">
    <source>
        <dbReference type="ARBA" id="ARBA00004141"/>
    </source>
</evidence>
<dbReference type="InterPro" id="IPR011701">
    <property type="entry name" value="MFS"/>
</dbReference>
<feature type="region of interest" description="Disordered" evidence="3">
    <location>
        <begin position="141"/>
        <end position="172"/>
    </location>
</feature>
<feature type="transmembrane region" description="Helical" evidence="4">
    <location>
        <begin position="391"/>
        <end position="409"/>
    </location>
</feature>
<dbReference type="Gene3D" id="1.20.1250.20">
    <property type="entry name" value="MFS general substrate transporter like domains"/>
    <property type="match status" value="2"/>
</dbReference>
<evidence type="ECO:0000313" key="7">
    <source>
        <dbReference type="Proteomes" id="UP001243330"/>
    </source>
</evidence>
<evidence type="ECO:0000313" key="6">
    <source>
        <dbReference type="EMBL" id="KAK1852144.1"/>
    </source>
</evidence>
<dbReference type="PANTHER" id="PTHR11360:SF305">
    <property type="entry name" value="MAJOR FACILITATOR SUPERFAMILY (MFS) PROFILE DOMAIN-CONTAINING PROTEIN"/>
    <property type="match status" value="1"/>
</dbReference>
<reference evidence="6" key="1">
    <citation type="submission" date="2023-01" db="EMBL/GenBank/DDBJ databases">
        <title>Colletotrichum chrysophilum M932 genome sequence.</title>
        <authorList>
            <person name="Baroncelli R."/>
        </authorList>
    </citation>
    <scope>NUCLEOTIDE SEQUENCE</scope>
    <source>
        <strain evidence="6">M932</strain>
    </source>
</reference>
<dbReference type="AlphaFoldDB" id="A0AAD9ARH5"/>
<dbReference type="Pfam" id="PF07690">
    <property type="entry name" value="MFS_1"/>
    <property type="match status" value="1"/>
</dbReference>
<comment type="caution">
    <text evidence="6">The sequence shown here is derived from an EMBL/GenBank/DDBJ whole genome shotgun (WGS) entry which is preliminary data.</text>
</comment>
<feature type="transmembrane region" description="Helical" evidence="4">
    <location>
        <begin position="453"/>
        <end position="474"/>
    </location>
</feature>
<evidence type="ECO:0000256" key="2">
    <source>
        <dbReference type="ARBA" id="ARBA00006727"/>
    </source>
</evidence>
<dbReference type="GO" id="GO:0016020">
    <property type="term" value="C:membrane"/>
    <property type="evidence" value="ECO:0007669"/>
    <property type="project" value="UniProtKB-SubCell"/>
</dbReference>
<organism evidence="6 7">
    <name type="scientific">Colletotrichum chrysophilum</name>
    <dbReference type="NCBI Taxonomy" id="1836956"/>
    <lineage>
        <taxon>Eukaryota</taxon>
        <taxon>Fungi</taxon>
        <taxon>Dikarya</taxon>
        <taxon>Ascomycota</taxon>
        <taxon>Pezizomycotina</taxon>
        <taxon>Sordariomycetes</taxon>
        <taxon>Hypocreomycetidae</taxon>
        <taxon>Glomerellales</taxon>
        <taxon>Glomerellaceae</taxon>
        <taxon>Colletotrichum</taxon>
        <taxon>Colletotrichum gloeosporioides species complex</taxon>
    </lineage>
</organism>
<feature type="transmembrane region" description="Helical" evidence="4">
    <location>
        <begin position="421"/>
        <end position="441"/>
    </location>
</feature>
<dbReference type="InterPro" id="IPR036259">
    <property type="entry name" value="MFS_trans_sf"/>
</dbReference>
<keyword evidence="4" id="KW-0472">Membrane</keyword>
<evidence type="ECO:0000256" key="3">
    <source>
        <dbReference type="SAM" id="MobiDB-lite"/>
    </source>
</evidence>